<keyword evidence="4" id="KW-1185">Reference proteome</keyword>
<dbReference type="PANTHER" id="PTHR39159">
    <property type="match status" value="1"/>
</dbReference>
<dbReference type="InterPro" id="IPR035930">
    <property type="entry name" value="FomD-like_sf"/>
</dbReference>
<dbReference type="InterPro" id="IPR050212">
    <property type="entry name" value="Ntdp-like"/>
</dbReference>
<proteinExistence type="predicted"/>
<organism evidence="3 4">
    <name type="scientific">Micromonospora purpureochromogenes</name>
    <dbReference type="NCBI Taxonomy" id="47872"/>
    <lineage>
        <taxon>Bacteria</taxon>
        <taxon>Bacillati</taxon>
        <taxon>Actinomycetota</taxon>
        <taxon>Actinomycetes</taxon>
        <taxon>Micromonosporales</taxon>
        <taxon>Micromonosporaceae</taxon>
        <taxon>Micromonospora</taxon>
    </lineage>
</organism>
<evidence type="ECO:0000259" key="2">
    <source>
        <dbReference type="Pfam" id="PF04167"/>
    </source>
</evidence>
<evidence type="ECO:0000313" key="3">
    <source>
        <dbReference type="EMBL" id="NYF55773.1"/>
    </source>
</evidence>
<dbReference type="SUPFAM" id="SSF159234">
    <property type="entry name" value="FomD-like"/>
    <property type="match status" value="1"/>
</dbReference>
<dbReference type="Gene3D" id="2.40.380.10">
    <property type="entry name" value="FomD-like"/>
    <property type="match status" value="1"/>
</dbReference>
<accession>A0ABX2RGZ2</accession>
<reference evidence="3 4" key="1">
    <citation type="submission" date="2020-07" db="EMBL/GenBank/DDBJ databases">
        <title>Sequencing the genomes of 1000 actinobacteria strains.</title>
        <authorList>
            <person name="Klenk H.-P."/>
        </authorList>
    </citation>
    <scope>NUCLEOTIDE SEQUENCE [LARGE SCALE GENOMIC DNA]</scope>
    <source>
        <strain evidence="3 4">DSM 43814</strain>
    </source>
</reference>
<comment type="caution">
    <text evidence="3">The sequence shown here is derived from an EMBL/GenBank/DDBJ whole genome shotgun (WGS) entry which is preliminary data.</text>
</comment>
<evidence type="ECO:0000313" key="4">
    <source>
        <dbReference type="Proteomes" id="UP000631553"/>
    </source>
</evidence>
<name>A0ABX2RGZ2_9ACTN</name>
<keyword evidence="1" id="KW-0378">Hydrolase</keyword>
<evidence type="ECO:0000256" key="1">
    <source>
        <dbReference type="ARBA" id="ARBA00022801"/>
    </source>
</evidence>
<feature type="domain" description="DUF402" evidence="2">
    <location>
        <begin position="64"/>
        <end position="191"/>
    </location>
</feature>
<dbReference type="Pfam" id="PF04167">
    <property type="entry name" value="DUF402"/>
    <property type="match status" value="1"/>
</dbReference>
<dbReference type="EMBL" id="JACCCQ010000001">
    <property type="protein sequence ID" value="NYF55773.1"/>
    <property type="molecule type" value="Genomic_DNA"/>
</dbReference>
<dbReference type="PANTHER" id="PTHR39159:SF1">
    <property type="entry name" value="UPF0374 PROTEIN YGAC"/>
    <property type="match status" value="1"/>
</dbReference>
<dbReference type="Proteomes" id="UP000631553">
    <property type="component" value="Unassembled WGS sequence"/>
</dbReference>
<dbReference type="InterPro" id="IPR007295">
    <property type="entry name" value="DUF402"/>
</dbReference>
<sequence>MLYMIGRVGAVIDQVLYRDFRGDGSLVMVIPQRLVSDDEWGILTWRPIGTPYLFRRTADGRDRREIPFRERHTVQWQLAPMTWTGLHVLHLFRPRQAHSVWWMFNPDFSLNRWYVNLEAPPAAWRDGDLAGVDTFDHALDIVVPPDRTWRWKDEHEYQERIGHPAYWGEDGAKEIRAEGERVVADIEAGRFPFDGTWLDFRPDPAWPTPELPAAGWDRPWSRI</sequence>
<protein>
    <recommendedName>
        <fullName evidence="2">DUF402 domain-containing protein</fullName>
    </recommendedName>
</protein>
<dbReference type="RefSeq" id="WP_257028179.1">
    <property type="nucleotide sequence ID" value="NZ_JACCCQ010000001.1"/>
</dbReference>
<gene>
    <name evidence="3" type="ORF">HDA35_001604</name>
</gene>